<dbReference type="GO" id="GO:0015562">
    <property type="term" value="F:efflux transmembrane transporter activity"/>
    <property type="evidence" value="ECO:0007669"/>
    <property type="project" value="InterPro"/>
</dbReference>
<sequence length="496" mass="52279">MIVPSLILKKSCSVMLAIPFGLLSACALDTPPKSSDLAAQAVPSLDSQRHWANSGVPGEPAGGWLASFNDAQLNRLVREAIDHNGDLAIAAIRVQQAEALATVLSSGLLPAAGARGRLGESESQIVSVGASWELDLWGRIRAQSRAAQSERAATQADYVWAQRIVAAATAKAWFSLVKCTQLESALKQIVEVQARLVEIEGHRVATGAAPQTELEEARNALRVNQDALIKATQARVRAAQALELLLGRYPAGEVGAEPSLPALPPEPPAGLPANLVERRPDLIAASHRVAEAFDQRQSAQAARLPSVSLDVAITGIRSNVLSLMDSSSPVKGVSASFLAPIFTGGKLKAQADYYTEAQKAAIVAYDNSALEALSEVEAGLQSEASYRARVAELQARVEECHTLLVREEARVSIGSTDERGALKSRQTLLLSEADLVSARADQLNERVDLLLALGGDWRAAAKTTAQAADLPVQALPGASLAARSQKGGIHESAAAQ</sequence>
<dbReference type="PANTHER" id="PTHR30203">
    <property type="entry name" value="OUTER MEMBRANE CATION EFFLUX PROTEIN"/>
    <property type="match status" value="1"/>
</dbReference>
<dbReference type="Gene3D" id="1.20.1600.10">
    <property type="entry name" value="Outer membrane efflux proteins (OEP)"/>
    <property type="match status" value="1"/>
</dbReference>
<proteinExistence type="inferred from homology"/>
<evidence type="ECO:0000256" key="1">
    <source>
        <dbReference type="ARBA" id="ARBA00007613"/>
    </source>
</evidence>
<dbReference type="KEGG" id="pacp:FAZ97_34605"/>
<dbReference type="Gene3D" id="2.20.200.10">
    <property type="entry name" value="Outer membrane efflux proteins (OEP)"/>
    <property type="match status" value="1"/>
</dbReference>
<reference evidence="3 4" key="1">
    <citation type="submission" date="2019-12" db="EMBL/GenBank/DDBJ databases">
        <title>Paraburkholderia acidiphila 7Q-K02 sp. nov and Paraburkholderia acidisoli DHF22 sp. nov., two strains isolated from forest soil.</title>
        <authorList>
            <person name="Gao Z."/>
            <person name="Qiu L."/>
        </authorList>
    </citation>
    <scope>NUCLEOTIDE SEQUENCE [LARGE SCALE GENOMIC DNA]</scope>
    <source>
        <strain evidence="3 4">7Q-K02</strain>
    </source>
</reference>
<keyword evidence="4" id="KW-1185">Reference proteome</keyword>
<dbReference type="AlphaFoldDB" id="A0A7Z2JDK6"/>
<dbReference type="SUPFAM" id="SSF56954">
    <property type="entry name" value="Outer membrane efflux proteins (OEP)"/>
    <property type="match status" value="1"/>
</dbReference>
<comment type="similarity">
    <text evidence="1">Belongs to the outer membrane factor (OMF) (TC 1.B.17) family.</text>
</comment>
<dbReference type="Proteomes" id="UP000434209">
    <property type="component" value="Chromosome 4"/>
</dbReference>
<accession>A0A7Z2JDK6</accession>
<evidence type="ECO:0000256" key="2">
    <source>
        <dbReference type="SAM" id="SignalP"/>
    </source>
</evidence>
<dbReference type="InterPro" id="IPR003423">
    <property type="entry name" value="OMP_efflux"/>
</dbReference>
<feature type="chain" id="PRO_5031099168" evidence="2">
    <location>
        <begin position="28"/>
        <end position="496"/>
    </location>
</feature>
<evidence type="ECO:0000313" key="4">
    <source>
        <dbReference type="Proteomes" id="UP000434209"/>
    </source>
</evidence>
<feature type="signal peptide" evidence="2">
    <location>
        <begin position="1"/>
        <end position="27"/>
    </location>
</feature>
<dbReference type="OrthoDB" id="9770517at2"/>
<name>A0A7Z2JDK6_9BURK</name>
<gene>
    <name evidence="3" type="ORF">FAZ97_34605</name>
</gene>
<dbReference type="Pfam" id="PF02321">
    <property type="entry name" value="OEP"/>
    <property type="match status" value="2"/>
</dbReference>
<dbReference type="InterPro" id="IPR010131">
    <property type="entry name" value="MdtP/NodT-like"/>
</dbReference>
<keyword evidence="2" id="KW-0732">Signal</keyword>
<dbReference type="PANTHER" id="PTHR30203:SF32">
    <property type="entry name" value="CATION EFFLUX SYSTEM PROTEIN CUSC"/>
    <property type="match status" value="1"/>
</dbReference>
<protein>
    <submittedName>
        <fullName evidence="3">TolC family protein</fullName>
    </submittedName>
</protein>
<evidence type="ECO:0000313" key="3">
    <source>
        <dbReference type="EMBL" id="QGZ60053.1"/>
    </source>
</evidence>
<dbReference type="EMBL" id="CP046912">
    <property type="protein sequence ID" value="QGZ60053.1"/>
    <property type="molecule type" value="Genomic_DNA"/>
</dbReference>
<organism evidence="3 4">
    <name type="scientific">Paraburkholderia acidiphila</name>
    <dbReference type="NCBI Taxonomy" id="2571747"/>
    <lineage>
        <taxon>Bacteria</taxon>
        <taxon>Pseudomonadati</taxon>
        <taxon>Pseudomonadota</taxon>
        <taxon>Betaproteobacteria</taxon>
        <taxon>Burkholderiales</taxon>
        <taxon>Burkholderiaceae</taxon>
        <taxon>Paraburkholderia</taxon>
    </lineage>
</organism>